<evidence type="ECO:0000313" key="2">
    <source>
        <dbReference type="EMBL" id="PIN20874.1"/>
    </source>
</evidence>
<reference evidence="3" key="1">
    <citation type="journal article" date="2018" name="Gigascience">
        <title>Genome assembly of the Pink Ipe (Handroanthus impetiginosus, Bignoniaceae), a highly valued, ecologically keystone Neotropical timber forest tree.</title>
        <authorList>
            <person name="Silva-Junior O.B."/>
            <person name="Grattapaglia D."/>
            <person name="Novaes E."/>
            <person name="Collevatti R.G."/>
        </authorList>
    </citation>
    <scope>NUCLEOTIDE SEQUENCE [LARGE SCALE GENOMIC DNA]</scope>
    <source>
        <strain evidence="3">cv. UFG-1</strain>
    </source>
</reference>
<keyword evidence="1" id="KW-0812">Transmembrane</keyword>
<gene>
    <name evidence="2" type="ORF">CDL12_06430</name>
</gene>
<keyword evidence="1" id="KW-0472">Membrane</keyword>
<keyword evidence="3" id="KW-1185">Reference proteome</keyword>
<dbReference type="Proteomes" id="UP000231279">
    <property type="component" value="Unassembled WGS sequence"/>
</dbReference>
<proteinExistence type="predicted"/>
<evidence type="ECO:0000313" key="3">
    <source>
        <dbReference type="Proteomes" id="UP000231279"/>
    </source>
</evidence>
<feature type="transmembrane region" description="Helical" evidence="1">
    <location>
        <begin position="20"/>
        <end position="38"/>
    </location>
</feature>
<evidence type="ECO:0000256" key="1">
    <source>
        <dbReference type="SAM" id="Phobius"/>
    </source>
</evidence>
<accession>A0A2G9HTN4</accession>
<name>A0A2G9HTN4_9LAMI</name>
<sequence>MAIVELIISPGLLGVSAGGLFWKLLKLLLCFCIVYVASTSSVKFGGLNLSF</sequence>
<protein>
    <submittedName>
        <fullName evidence="2">Uncharacterized protein</fullName>
    </submittedName>
</protein>
<dbReference type="EMBL" id="NKXS01001043">
    <property type="protein sequence ID" value="PIN20874.1"/>
    <property type="molecule type" value="Genomic_DNA"/>
</dbReference>
<comment type="caution">
    <text evidence="2">The sequence shown here is derived from an EMBL/GenBank/DDBJ whole genome shotgun (WGS) entry which is preliminary data.</text>
</comment>
<organism evidence="2 3">
    <name type="scientific">Handroanthus impetiginosus</name>
    <dbReference type="NCBI Taxonomy" id="429701"/>
    <lineage>
        <taxon>Eukaryota</taxon>
        <taxon>Viridiplantae</taxon>
        <taxon>Streptophyta</taxon>
        <taxon>Embryophyta</taxon>
        <taxon>Tracheophyta</taxon>
        <taxon>Spermatophyta</taxon>
        <taxon>Magnoliopsida</taxon>
        <taxon>eudicotyledons</taxon>
        <taxon>Gunneridae</taxon>
        <taxon>Pentapetalae</taxon>
        <taxon>asterids</taxon>
        <taxon>lamiids</taxon>
        <taxon>Lamiales</taxon>
        <taxon>Bignoniaceae</taxon>
        <taxon>Crescentiina</taxon>
        <taxon>Tabebuia alliance</taxon>
        <taxon>Handroanthus</taxon>
    </lineage>
</organism>
<dbReference type="AlphaFoldDB" id="A0A2G9HTN4"/>
<keyword evidence="1" id="KW-1133">Transmembrane helix</keyword>